<feature type="compositionally biased region" description="Basic and acidic residues" evidence="1">
    <location>
        <begin position="82"/>
        <end position="92"/>
    </location>
</feature>
<evidence type="ECO:0000256" key="1">
    <source>
        <dbReference type="SAM" id="MobiDB-lite"/>
    </source>
</evidence>
<dbReference type="EMBL" id="FLQW01001355">
    <property type="protein sequence ID" value="SBS89215.1"/>
    <property type="molecule type" value="Genomic_DNA"/>
</dbReference>
<proteinExistence type="predicted"/>
<protein>
    <submittedName>
        <fullName evidence="2">Uncharacterized protein</fullName>
    </submittedName>
</protein>
<feature type="region of interest" description="Disordered" evidence="1">
    <location>
        <begin position="139"/>
        <end position="220"/>
    </location>
</feature>
<sequence>MSDPQVSMNRKFSCPTIDNPELKNKKKTRLIRLKNGHYRRIVDISNIDKLDILPISCTFACPSPRQEEKEEKKSTESQNSKSSKEDKMSNNSLTDERYCIDVIEEKSEGVHTIGTISDLSITRTSMKSIENVSLKVQSEFDEEELNQEEVEEEYANSEEEEEEVEQEQEEEELEQEQEEEELEQEEEEEKEEEEEEEEDDDDEDFLDEKKEENVEVPPEEKTLIAPSKTLMKGTKTNIYFLSNKEMVQALMCYNYKCNAVVFEKDTFLRYLYMKSINNIILNERMIEQLCKQENLKYVLASNSIVVESTDFLKPLIIEFESSISKKVFVNHIKYTAQNEIDMNKFSEYFDELHPNEKLRLSKVERFHSLNVIATNN</sequence>
<feature type="compositionally biased region" description="Acidic residues" evidence="1">
    <location>
        <begin position="139"/>
        <end position="206"/>
    </location>
</feature>
<feature type="compositionally biased region" description="Basic and acidic residues" evidence="1">
    <location>
        <begin position="207"/>
        <end position="220"/>
    </location>
</feature>
<dbReference type="Proteomes" id="UP000078597">
    <property type="component" value="Unassembled WGS sequence"/>
</dbReference>
<feature type="region of interest" description="Disordered" evidence="1">
    <location>
        <begin position="63"/>
        <end position="92"/>
    </location>
</feature>
<feature type="region of interest" description="Disordered" evidence="1">
    <location>
        <begin position="1"/>
        <end position="20"/>
    </location>
</feature>
<feature type="compositionally biased region" description="Basic and acidic residues" evidence="1">
    <location>
        <begin position="65"/>
        <end position="75"/>
    </location>
</feature>
<evidence type="ECO:0000313" key="3">
    <source>
        <dbReference type="Proteomes" id="UP000078597"/>
    </source>
</evidence>
<dbReference type="VEuPathDB" id="PlasmoDB:PmUG01_13017300"/>
<feature type="compositionally biased region" description="Polar residues" evidence="1">
    <location>
        <begin position="1"/>
        <end position="10"/>
    </location>
</feature>
<accession>A0A1A8WBW0</accession>
<organism evidence="2 3">
    <name type="scientific">Plasmodium malariae</name>
    <dbReference type="NCBI Taxonomy" id="5858"/>
    <lineage>
        <taxon>Eukaryota</taxon>
        <taxon>Sar</taxon>
        <taxon>Alveolata</taxon>
        <taxon>Apicomplexa</taxon>
        <taxon>Aconoidasida</taxon>
        <taxon>Haemosporida</taxon>
        <taxon>Plasmodiidae</taxon>
        <taxon>Plasmodium</taxon>
        <taxon>Plasmodium (Plasmodium)</taxon>
    </lineage>
</organism>
<name>A0A1A8WBW0_PLAMA</name>
<evidence type="ECO:0000313" key="2">
    <source>
        <dbReference type="EMBL" id="SBS89215.1"/>
    </source>
</evidence>
<reference evidence="3" key="1">
    <citation type="submission" date="2016-05" db="EMBL/GenBank/DDBJ databases">
        <authorList>
            <person name="Naeem Raeece"/>
        </authorList>
    </citation>
    <scope>NUCLEOTIDE SEQUENCE [LARGE SCALE GENOMIC DNA]</scope>
</reference>
<gene>
    <name evidence="2" type="ORF">PMALA_025230</name>
</gene>
<dbReference type="AlphaFoldDB" id="A0A1A8WBW0"/>